<dbReference type="STRING" id="1515612.SKP52_10600"/>
<evidence type="ECO:0000256" key="5">
    <source>
        <dbReference type="SAM" id="Phobius"/>
    </source>
</evidence>
<keyword evidence="4 5" id="KW-0472">Membrane</keyword>
<evidence type="ECO:0000313" key="7">
    <source>
        <dbReference type="EMBL" id="AJA09025.1"/>
    </source>
</evidence>
<feature type="transmembrane region" description="Helical" evidence="5">
    <location>
        <begin position="123"/>
        <end position="143"/>
    </location>
</feature>
<evidence type="ECO:0000256" key="2">
    <source>
        <dbReference type="ARBA" id="ARBA00022692"/>
    </source>
</evidence>
<name>A0A0A7PG90_9SPHN</name>
<comment type="subcellular location">
    <subcellularLocation>
        <location evidence="1">Membrane</location>
        <topology evidence="1">Multi-pass membrane protein</topology>
    </subcellularLocation>
</comment>
<keyword evidence="3 5" id="KW-1133">Transmembrane helix</keyword>
<protein>
    <submittedName>
        <fullName evidence="7">Putative membrane protein</fullName>
    </submittedName>
</protein>
<feature type="transmembrane region" description="Helical" evidence="5">
    <location>
        <begin position="249"/>
        <end position="265"/>
    </location>
</feature>
<gene>
    <name evidence="7" type="ORF">SKP52_10600</name>
</gene>
<dbReference type="GO" id="GO:0016020">
    <property type="term" value="C:membrane"/>
    <property type="evidence" value="ECO:0007669"/>
    <property type="project" value="UniProtKB-SubCell"/>
</dbReference>
<evidence type="ECO:0000259" key="6">
    <source>
        <dbReference type="Pfam" id="PF04932"/>
    </source>
</evidence>
<feature type="transmembrane region" description="Helical" evidence="5">
    <location>
        <begin position="379"/>
        <end position="402"/>
    </location>
</feature>
<organism evidence="7 8">
    <name type="scientific">Sphingopyxis fribergensis</name>
    <dbReference type="NCBI Taxonomy" id="1515612"/>
    <lineage>
        <taxon>Bacteria</taxon>
        <taxon>Pseudomonadati</taxon>
        <taxon>Pseudomonadota</taxon>
        <taxon>Alphaproteobacteria</taxon>
        <taxon>Sphingomonadales</taxon>
        <taxon>Sphingomonadaceae</taxon>
        <taxon>Sphingopyxis</taxon>
    </lineage>
</organism>
<feature type="transmembrane region" description="Helical" evidence="5">
    <location>
        <begin position="226"/>
        <end position="243"/>
    </location>
</feature>
<feature type="transmembrane region" description="Helical" evidence="5">
    <location>
        <begin position="150"/>
        <end position="172"/>
    </location>
</feature>
<feature type="transmembrane region" description="Helical" evidence="5">
    <location>
        <begin position="192"/>
        <end position="214"/>
    </location>
</feature>
<feature type="transmembrane region" description="Helical" evidence="5">
    <location>
        <begin position="414"/>
        <end position="431"/>
    </location>
</feature>
<dbReference type="OrthoDB" id="7628239at2"/>
<dbReference type="PANTHER" id="PTHR37422:SF23">
    <property type="entry name" value="TEICHURONIC ACID BIOSYNTHESIS PROTEIN TUAE"/>
    <property type="match status" value="1"/>
</dbReference>
<feature type="transmembrane region" description="Helical" evidence="5">
    <location>
        <begin position="286"/>
        <end position="307"/>
    </location>
</feature>
<feature type="transmembrane region" description="Helical" evidence="5">
    <location>
        <begin position="36"/>
        <end position="55"/>
    </location>
</feature>
<reference evidence="7 8" key="1">
    <citation type="journal article" date="2015" name="Int. J. Syst. Evol. Microbiol.">
        <title>Description of Sphingopyxis fribergensis sp. nov. - a soil bacterium with the ability to degrade styrene and phenylacetic acid.</title>
        <authorList>
            <person name="Oelschlagel M."/>
            <person name="Ruckert C."/>
            <person name="Kalinowski J."/>
            <person name="Schmidt G."/>
            <person name="Schlomann M."/>
            <person name="Tischler D."/>
        </authorList>
    </citation>
    <scope>NUCLEOTIDE SEQUENCE [LARGE SCALE GENOMIC DNA]</scope>
    <source>
        <strain evidence="7 8">Kp5.2</strain>
    </source>
</reference>
<feature type="domain" description="O-antigen ligase-related" evidence="6">
    <location>
        <begin position="237"/>
        <end position="387"/>
    </location>
</feature>
<feature type="transmembrane region" description="Helical" evidence="5">
    <location>
        <begin position="12"/>
        <end position="30"/>
    </location>
</feature>
<evidence type="ECO:0000256" key="3">
    <source>
        <dbReference type="ARBA" id="ARBA00022989"/>
    </source>
</evidence>
<evidence type="ECO:0000256" key="4">
    <source>
        <dbReference type="ARBA" id="ARBA00023136"/>
    </source>
</evidence>
<dbReference type="Proteomes" id="UP000030907">
    <property type="component" value="Chromosome"/>
</dbReference>
<accession>A0A0A7PG90</accession>
<dbReference type="HOGENOM" id="CLU_035700_0_0_5"/>
<evidence type="ECO:0000313" key="8">
    <source>
        <dbReference type="Proteomes" id="UP000030907"/>
    </source>
</evidence>
<proteinExistence type="predicted"/>
<dbReference type="InterPro" id="IPR051533">
    <property type="entry name" value="WaaL-like"/>
</dbReference>
<dbReference type="Pfam" id="PF04932">
    <property type="entry name" value="Wzy_C"/>
    <property type="match status" value="1"/>
</dbReference>
<keyword evidence="2 5" id="KW-0812">Transmembrane</keyword>
<keyword evidence="8" id="KW-1185">Reference proteome</keyword>
<feature type="transmembrane region" description="Helical" evidence="5">
    <location>
        <begin position="437"/>
        <end position="457"/>
    </location>
</feature>
<feature type="transmembrane region" description="Helical" evidence="5">
    <location>
        <begin position="67"/>
        <end position="84"/>
    </location>
</feature>
<dbReference type="InterPro" id="IPR007016">
    <property type="entry name" value="O-antigen_ligase-rel_domated"/>
</dbReference>
<dbReference type="AlphaFoldDB" id="A0A0A7PG90"/>
<dbReference type="EMBL" id="CP009122">
    <property type="protein sequence ID" value="AJA09025.1"/>
    <property type="molecule type" value="Genomic_DNA"/>
</dbReference>
<sequence>MKSPSHSRAPLTLQFWLLAFFLGLVFLMGGASRVDATSLVVLRPVSVLICAAALFTFRREHWQGRGWLLALMAAIFALSLSHVIPLPPAVWQAFPGRAEVAELDRLAGLGDIWRPLSLTPMNGWHAFASLFAPLAVILLGLQLRRNESHLLLIILIGLGVLSGLLGLLQVIGDPNGPLYLYRITNNGSAVGFFANRNHAALMLAMLFPMLAIFASNPEGTIDAQQWRRLLAISLGVVLLPLILVSGSRAGLILTLIGLLSIPALYRRPADGRQVRRGGKRFQIKPLPLVGGMAVLALAMLTIVFSRAQSIERLMNRDSADEARMDFWKTSVELFWKYFPMGSGSGSFANAYQVIEPNRMLGHFFVNRAHNDWLEVAVTFGLPAVLLMVICVFAFFRVTLSIWRRQPATSRTTQFARLGSVMVAMLALASVPDYPVRIPIMMCVAAVASLWLAGGGAAGDRAKDAAWQGGK</sequence>
<dbReference type="KEGG" id="sphk:SKP52_10600"/>
<evidence type="ECO:0000256" key="1">
    <source>
        <dbReference type="ARBA" id="ARBA00004141"/>
    </source>
</evidence>
<dbReference type="PANTHER" id="PTHR37422">
    <property type="entry name" value="TEICHURONIC ACID BIOSYNTHESIS PROTEIN TUAE"/>
    <property type="match status" value="1"/>
</dbReference>